<evidence type="ECO:0000256" key="1">
    <source>
        <dbReference type="SAM" id="Coils"/>
    </source>
</evidence>
<dbReference type="RefSeq" id="WP_103975742.1">
    <property type="nucleotide sequence ID" value="NZ_PGFZ01000020.1"/>
</dbReference>
<proteinExistence type="predicted"/>
<gene>
    <name evidence="2" type="ORF">AADEFJLK_04320</name>
</gene>
<dbReference type="InterPro" id="IPR021451">
    <property type="entry name" value="DUF3102"/>
</dbReference>
<accession>A0A2S5CGE9</accession>
<dbReference type="Pfam" id="PF11300">
    <property type="entry name" value="DUF3102"/>
    <property type="match status" value="1"/>
</dbReference>
<evidence type="ECO:0000313" key="2">
    <source>
        <dbReference type="EMBL" id="POZ49874.1"/>
    </source>
</evidence>
<evidence type="ECO:0000313" key="3">
    <source>
        <dbReference type="Proteomes" id="UP000237423"/>
    </source>
</evidence>
<protein>
    <submittedName>
        <fullName evidence="2">Uncharacterized protein</fullName>
    </submittedName>
</protein>
<reference evidence="2 3" key="1">
    <citation type="submission" date="2017-11" db="EMBL/GenBank/DDBJ databases">
        <title>Draft Genome Sequence of Methylobacter psychrotolerans Sph1T, an Obligate Methanotroph from Low-Temperature Environments.</title>
        <authorList>
            <person name="Oshkin I.Y."/>
            <person name="Miroshnikov K."/>
            <person name="Belova S.E."/>
            <person name="Korzhenkov A."/>
            <person name="Toshchakov S.V."/>
            <person name="Dedysh S.N."/>
        </authorList>
    </citation>
    <scope>NUCLEOTIDE SEQUENCE [LARGE SCALE GENOMIC DNA]</scope>
    <source>
        <strain evidence="2 3">Sph1</strain>
    </source>
</reference>
<keyword evidence="1" id="KW-0175">Coiled coil</keyword>
<feature type="coiled-coil region" evidence="1">
    <location>
        <begin position="224"/>
        <end position="295"/>
    </location>
</feature>
<dbReference type="AlphaFoldDB" id="A0A2S5CGE9"/>
<comment type="caution">
    <text evidence="2">The sequence shown here is derived from an EMBL/GenBank/DDBJ whole genome shotgun (WGS) entry which is preliminary data.</text>
</comment>
<sequence length="395" mass="43891">MNNSIIDSTAETLVTAKQAEQGVLEVQIHLHCSQFKRFEQSAMVEAVQCGMLLTQLKPLIAHGGFEAYVQETFGIDRNRASQWMRLGAEYGEALMGQMQPVLPPYSQAVALLEGRGDSPALLAVKQKTKQAITVDGETFTVKQIQELKKKAAIADNSAQFIQETESALAIAIDAGKEKDREIEDIRTTFNNRLAREVADKLAVETNKLDGVVEQKAKDLAASYIDELNVHHNKLLGQLKEKEDAIASLQKDLSELYTNGGSAEQKKAITDFEKRVEALVEQAREKQQELANLDVKLFNARDLRDKTDQFNLALTRMSLTLDKDIGACRLEIEKIAKTYIGIDQTDENKARLETVAEHTFDLALQLLAMVSPDLDKATAIFDKIKAARATLFDNTP</sequence>
<dbReference type="EMBL" id="PGFZ01000020">
    <property type="protein sequence ID" value="POZ49874.1"/>
    <property type="molecule type" value="Genomic_DNA"/>
</dbReference>
<dbReference type="Proteomes" id="UP000237423">
    <property type="component" value="Unassembled WGS sequence"/>
</dbReference>
<organism evidence="2 3">
    <name type="scientific">Methylovulum psychrotolerans</name>
    <dbReference type="NCBI Taxonomy" id="1704499"/>
    <lineage>
        <taxon>Bacteria</taxon>
        <taxon>Pseudomonadati</taxon>
        <taxon>Pseudomonadota</taxon>
        <taxon>Gammaproteobacteria</taxon>
        <taxon>Methylococcales</taxon>
        <taxon>Methylococcaceae</taxon>
        <taxon>Methylovulum</taxon>
    </lineage>
</organism>
<name>A0A2S5CGE9_9GAMM</name>